<gene>
    <name evidence="1" type="ORF">FILTAD_00584</name>
</gene>
<evidence type="ECO:0000313" key="1">
    <source>
        <dbReference type="EMBL" id="VDC21580.1"/>
    </source>
</evidence>
<keyword evidence="2" id="KW-1185">Reference proteome</keyword>
<dbReference type="EMBL" id="UXAV01000020">
    <property type="protein sequence ID" value="VDC21580.1"/>
    <property type="molecule type" value="Genomic_DNA"/>
</dbReference>
<reference evidence="1 2" key="1">
    <citation type="submission" date="2018-11" db="EMBL/GenBank/DDBJ databases">
        <authorList>
            <person name="Criscuolo A."/>
        </authorList>
    </citation>
    <scope>NUCLEOTIDE SEQUENCE [LARGE SCALE GENOMIC DNA]</scope>
    <source>
        <strain evidence="1">ATB-66</strain>
    </source>
</reference>
<dbReference type="AlphaFoldDB" id="A0A3P5WQZ1"/>
<dbReference type="OrthoDB" id="2971347at2"/>
<name>A0A3P5WQZ1_9BACL</name>
<protein>
    <submittedName>
        <fullName evidence="1">Uncharacterized protein</fullName>
    </submittedName>
</protein>
<dbReference type="RefSeq" id="WP_124069029.1">
    <property type="nucleotide sequence ID" value="NZ_CBCRXF010000007.1"/>
</dbReference>
<evidence type="ECO:0000313" key="2">
    <source>
        <dbReference type="Proteomes" id="UP000270468"/>
    </source>
</evidence>
<dbReference type="Proteomes" id="UP000270468">
    <property type="component" value="Unassembled WGS sequence"/>
</dbReference>
<proteinExistence type="predicted"/>
<accession>A0A3P5WQZ1</accession>
<sequence>MKPTIKYDIEETLVQVIHDDGEVIVKRGVWVEGEGLCTIYDLDEGWFPYVCTISGDLGHMLATQCVNVVEVE</sequence>
<organism evidence="1 2">
    <name type="scientific">Filibacter tadaridae</name>
    <dbReference type="NCBI Taxonomy" id="2483811"/>
    <lineage>
        <taxon>Bacteria</taxon>
        <taxon>Bacillati</taxon>
        <taxon>Bacillota</taxon>
        <taxon>Bacilli</taxon>
        <taxon>Bacillales</taxon>
        <taxon>Caryophanaceae</taxon>
        <taxon>Filibacter</taxon>
    </lineage>
</organism>